<accession>A0A7S0G7B6</accession>
<dbReference type="InterPro" id="IPR008979">
    <property type="entry name" value="Galactose-bd-like_sf"/>
</dbReference>
<dbReference type="SUPFAM" id="SSF49785">
    <property type="entry name" value="Galactose-binding domain-like"/>
    <property type="match status" value="1"/>
</dbReference>
<feature type="domain" description="PITH" evidence="2">
    <location>
        <begin position="18"/>
        <end position="192"/>
    </location>
</feature>
<evidence type="ECO:0000259" key="2">
    <source>
        <dbReference type="PROSITE" id="PS51532"/>
    </source>
</evidence>
<gene>
    <name evidence="3" type="ORF">RMAR0315_LOCUS9834</name>
</gene>
<evidence type="ECO:0000256" key="1">
    <source>
        <dbReference type="ARBA" id="ARBA00025788"/>
    </source>
</evidence>
<dbReference type="AlphaFoldDB" id="A0A7S0G7B6"/>
<dbReference type="PROSITE" id="PS51532">
    <property type="entry name" value="PITH"/>
    <property type="match status" value="1"/>
</dbReference>
<dbReference type="InterPro" id="IPR045099">
    <property type="entry name" value="PITH1-like"/>
</dbReference>
<comment type="similarity">
    <text evidence="1">Belongs to the PITHD1 family.</text>
</comment>
<dbReference type="GO" id="GO:0005737">
    <property type="term" value="C:cytoplasm"/>
    <property type="evidence" value="ECO:0007669"/>
    <property type="project" value="UniProtKB-ARBA"/>
</dbReference>
<proteinExistence type="inferred from homology"/>
<dbReference type="PANTHER" id="PTHR12175">
    <property type="entry name" value="AD039 HT014 THIOREDOXIN FAMILY TRP26"/>
    <property type="match status" value="1"/>
</dbReference>
<evidence type="ECO:0000313" key="3">
    <source>
        <dbReference type="EMBL" id="CAD8399841.1"/>
    </source>
</evidence>
<name>A0A7S0G7B6_9RHOD</name>
<protein>
    <recommendedName>
        <fullName evidence="2">PITH domain-containing protein</fullName>
    </recommendedName>
</protein>
<dbReference type="InterPro" id="IPR037047">
    <property type="entry name" value="PITH_dom_sf"/>
</dbReference>
<organism evidence="3">
    <name type="scientific">Rhodosorus marinus</name>
    <dbReference type="NCBI Taxonomy" id="101924"/>
    <lineage>
        <taxon>Eukaryota</taxon>
        <taxon>Rhodophyta</taxon>
        <taxon>Stylonematophyceae</taxon>
        <taxon>Stylonematales</taxon>
        <taxon>Stylonemataceae</taxon>
        <taxon>Rhodosorus</taxon>
    </lineage>
</organism>
<dbReference type="EMBL" id="HBEK01017995">
    <property type="protein sequence ID" value="CAD8399841.1"/>
    <property type="molecule type" value="Transcribed_RNA"/>
</dbReference>
<dbReference type="InterPro" id="IPR010400">
    <property type="entry name" value="PITH_dom"/>
</dbReference>
<sequence>MSESCGGHGHSCEGHNHNTAGGGDGKWDLYKDVDTTRCSVLNAADEDALEGVLRPWEKRLEREPMLQSDADEQLMIYLPFTTAVRIQALSLIGSGGRANPKTLKVFLNVEHMDFDSAESTAPTQEWELVPDDREGNVEYTTKYTKYQNVRSMWLFISENFGGDNTSIQYIGLKGTSTKYRREAVKTSYELRPQVADHKTENESFSRSIL</sequence>
<dbReference type="Gene3D" id="2.60.120.470">
    <property type="entry name" value="PITH domain"/>
    <property type="match status" value="1"/>
</dbReference>
<reference evidence="3" key="1">
    <citation type="submission" date="2021-01" db="EMBL/GenBank/DDBJ databases">
        <authorList>
            <person name="Corre E."/>
            <person name="Pelletier E."/>
            <person name="Niang G."/>
            <person name="Scheremetjew M."/>
            <person name="Finn R."/>
            <person name="Kale V."/>
            <person name="Holt S."/>
            <person name="Cochrane G."/>
            <person name="Meng A."/>
            <person name="Brown T."/>
            <person name="Cohen L."/>
        </authorList>
    </citation>
    <scope>NUCLEOTIDE SEQUENCE</scope>
    <source>
        <strain evidence="3">UTEX LB 2760</strain>
    </source>
</reference>
<dbReference type="PANTHER" id="PTHR12175:SF1">
    <property type="entry name" value="PITH DOMAIN-CONTAINING PROTEIN 1"/>
    <property type="match status" value="1"/>
</dbReference>
<dbReference type="Pfam" id="PF06201">
    <property type="entry name" value="PITH"/>
    <property type="match status" value="1"/>
</dbReference>